<name>A0A6A3EQR1_9STRA</name>
<evidence type="ECO:0000313" key="16">
    <source>
        <dbReference type="Proteomes" id="UP000440732"/>
    </source>
</evidence>
<dbReference type="EMBL" id="QXGD01000861">
    <property type="protein sequence ID" value="KAE9222135.1"/>
    <property type="molecule type" value="Genomic_DNA"/>
</dbReference>
<dbReference type="Proteomes" id="UP000441208">
    <property type="component" value="Unassembled WGS sequence"/>
</dbReference>
<evidence type="ECO:0000313" key="13">
    <source>
        <dbReference type="Proteomes" id="UP000433483"/>
    </source>
</evidence>
<proteinExistence type="inferred from homology"/>
<evidence type="ECO:0000256" key="1">
    <source>
        <dbReference type="ARBA" id="ARBA00009670"/>
    </source>
</evidence>
<evidence type="ECO:0000313" key="19">
    <source>
        <dbReference type="Proteomes" id="UP000476176"/>
    </source>
</evidence>
<evidence type="ECO:0000313" key="8">
    <source>
        <dbReference type="EMBL" id="KAE9203262.1"/>
    </source>
</evidence>
<evidence type="ECO:0000313" key="17">
    <source>
        <dbReference type="Proteomes" id="UP000441208"/>
    </source>
</evidence>
<dbReference type="Proteomes" id="UP000488956">
    <property type="component" value="Unassembled WGS sequence"/>
</dbReference>
<sequence>MVLMFLRDSASVAAARRAPRSSLTGRRLLRPVQKPQLSTWPRLVPHQALALQSKLSAESRARVARDAWARRNAELVRVFPRVLATSPSTGDEESLAQTLRWLLRVALHFAKLLGLALPLALTAPVAFSAGAVLPRVEQQWWELALWLAQFSSPTVMKFLQWASTRRDMFPASFCDRFEKFHEYAPMHSWEQTEDALRMAFGDQWREVMEVHSQPIGSGCIAQVYRGRILATGEEVAVKVIHPHVKQMVASDLQLLRGFVAMLEVVPSLRWLGGKDSVTEFASLMERQLNLRVEGENLALFSEHFRNRKGLRFPVPLMDYTTENVLVESFEDGLHFSEVFAQMEPPRRKAVARVVLEAYLRMVFLDNFAHGDLHPGNLLFDEQGTGRSSRVSRSEAIRNAGVVVIDAGIVTKLEQQDLRNFVELFHAVATGNGYKAGELIVARSKGKVAPNGEVVPAKCKDLESFCTGMERIVNEALSWRLSLKNVHVGALLREVMELCCTHEVKLEGKYASIVVSIAVLEAVGRKLDPDIDILAVALPIITQSLIKNVLN</sequence>
<feature type="domain" description="Protein kinase" evidence="2">
    <location>
        <begin position="209"/>
        <end position="550"/>
    </location>
</feature>
<evidence type="ECO:0000313" key="12">
    <source>
        <dbReference type="Proteomes" id="UP000429523"/>
    </source>
</evidence>
<dbReference type="Proteomes" id="UP000437068">
    <property type="component" value="Unassembled WGS sequence"/>
</dbReference>
<protein>
    <recommendedName>
        <fullName evidence="2">Protein kinase domain-containing protein</fullName>
    </recommendedName>
</protein>
<dbReference type="OrthoDB" id="427480at2759"/>
<dbReference type="EMBL" id="QXFW01001334">
    <property type="protein sequence ID" value="KAE8992434.1"/>
    <property type="molecule type" value="Genomic_DNA"/>
</dbReference>
<reference evidence="12 13" key="1">
    <citation type="submission" date="2018-08" db="EMBL/GenBank/DDBJ databases">
        <title>Genomic investigation of the strawberry pathogen Phytophthora fragariae indicates pathogenicity is determined by transcriptional variation in three key races.</title>
        <authorList>
            <person name="Adams T.M."/>
            <person name="Armitage A.D."/>
            <person name="Sobczyk M.K."/>
            <person name="Bates H.J."/>
            <person name="Dunwell J.M."/>
            <person name="Nellist C.F."/>
            <person name="Harrison R.J."/>
        </authorList>
    </citation>
    <scope>NUCLEOTIDE SEQUENCE [LARGE SCALE GENOMIC DNA]</scope>
    <source>
        <strain evidence="11 14">A4</strain>
        <strain evidence="10 15">BC-1</strain>
        <strain evidence="9 19">BC-23</strain>
        <strain evidence="8 13">NOV-27</strain>
        <strain evidence="7 16">NOV-5</strain>
        <strain evidence="5 17">NOV-71</strain>
        <strain evidence="3 12">NOV-9</strain>
        <strain evidence="6 20">ONT-3</strain>
        <strain evidence="4 18">SCRP245</strain>
    </source>
</reference>
<dbReference type="InterPro" id="IPR011009">
    <property type="entry name" value="Kinase-like_dom_sf"/>
</dbReference>
<evidence type="ECO:0000313" key="10">
    <source>
        <dbReference type="EMBL" id="KAE9222135.1"/>
    </source>
</evidence>
<evidence type="ECO:0000313" key="3">
    <source>
        <dbReference type="EMBL" id="KAE8934726.1"/>
    </source>
</evidence>
<dbReference type="EMBL" id="QXGA01000770">
    <property type="protein sequence ID" value="KAE9141550.1"/>
    <property type="molecule type" value="Genomic_DNA"/>
</dbReference>
<evidence type="ECO:0000313" key="14">
    <source>
        <dbReference type="Proteomes" id="UP000437068"/>
    </source>
</evidence>
<evidence type="ECO:0000313" key="11">
    <source>
        <dbReference type="EMBL" id="KAE9303754.1"/>
    </source>
</evidence>
<evidence type="ECO:0000313" key="20">
    <source>
        <dbReference type="Proteomes" id="UP000488956"/>
    </source>
</evidence>
<dbReference type="Proteomes" id="UP000429523">
    <property type="component" value="Unassembled WGS sequence"/>
</dbReference>
<dbReference type="InterPro" id="IPR000719">
    <property type="entry name" value="Prot_kinase_dom"/>
</dbReference>
<dbReference type="InterPro" id="IPR052402">
    <property type="entry name" value="ADCK_kinase"/>
</dbReference>
<evidence type="ECO:0000313" key="9">
    <source>
        <dbReference type="EMBL" id="KAE9220863.1"/>
    </source>
</evidence>
<evidence type="ECO:0000313" key="7">
    <source>
        <dbReference type="EMBL" id="KAE9141550.1"/>
    </source>
</evidence>
<dbReference type="Pfam" id="PF03109">
    <property type="entry name" value="ABC1"/>
    <property type="match status" value="1"/>
</dbReference>
<dbReference type="PANTHER" id="PTHR45890:SF1">
    <property type="entry name" value="AARF DOMAIN CONTAINING KINASE 2"/>
    <property type="match status" value="1"/>
</dbReference>
<evidence type="ECO:0000313" key="15">
    <source>
        <dbReference type="Proteomes" id="UP000440367"/>
    </source>
</evidence>
<gene>
    <name evidence="11" type="ORF">PF001_g13409</name>
    <name evidence="10" type="ORF">PF002_g15368</name>
    <name evidence="9" type="ORF">PF004_g13214</name>
    <name evidence="8" type="ORF">PF005_g14259</name>
    <name evidence="7" type="ORF">PF006_g13150</name>
    <name evidence="5" type="ORF">PF007_g14186</name>
    <name evidence="3" type="ORF">PF009_g15303</name>
    <name evidence="6" type="ORF">PF010_g13401</name>
    <name evidence="4" type="ORF">PF011_g17551</name>
</gene>
<dbReference type="Gene3D" id="1.10.510.10">
    <property type="entry name" value="Transferase(Phosphotransferase) domain 1"/>
    <property type="match status" value="1"/>
</dbReference>
<dbReference type="Proteomes" id="UP000440367">
    <property type="component" value="Unassembled WGS sequence"/>
</dbReference>
<dbReference type="InterPro" id="IPR044095">
    <property type="entry name" value="ADCK2_dom"/>
</dbReference>
<dbReference type="CDD" id="cd13971">
    <property type="entry name" value="ADCK2-like"/>
    <property type="match status" value="1"/>
</dbReference>
<dbReference type="Proteomes" id="UP000460718">
    <property type="component" value="Unassembled WGS sequence"/>
</dbReference>
<dbReference type="EMBL" id="QXGE01000787">
    <property type="protein sequence ID" value="KAE9303754.1"/>
    <property type="molecule type" value="Genomic_DNA"/>
</dbReference>
<dbReference type="GO" id="GO:0004672">
    <property type="term" value="F:protein kinase activity"/>
    <property type="evidence" value="ECO:0007669"/>
    <property type="project" value="InterPro"/>
</dbReference>
<dbReference type="EMBL" id="QXFZ01000812">
    <property type="protein sequence ID" value="KAE9104053.1"/>
    <property type="molecule type" value="Genomic_DNA"/>
</dbReference>
<dbReference type="EMBL" id="QXGC01000792">
    <property type="protein sequence ID" value="KAE9220863.1"/>
    <property type="molecule type" value="Genomic_DNA"/>
</dbReference>
<dbReference type="EMBL" id="QXFX01000784">
    <property type="protein sequence ID" value="KAE9104414.1"/>
    <property type="molecule type" value="Genomic_DNA"/>
</dbReference>
<comment type="caution">
    <text evidence="3">The sequence shown here is derived from an EMBL/GenBank/DDBJ whole genome shotgun (WGS) entry which is preliminary data.</text>
</comment>
<dbReference type="Proteomes" id="UP000440732">
    <property type="component" value="Unassembled WGS sequence"/>
</dbReference>
<comment type="similarity">
    <text evidence="1">Belongs to the protein kinase superfamily. ADCK protein kinase family.</text>
</comment>
<dbReference type="AlphaFoldDB" id="A0A6A3EQR1"/>
<dbReference type="GO" id="GO:0005524">
    <property type="term" value="F:ATP binding"/>
    <property type="evidence" value="ECO:0007669"/>
    <property type="project" value="InterPro"/>
</dbReference>
<dbReference type="Proteomes" id="UP000433483">
    <property type="component" value="Unassembled WGS sequence"/>
</dbReference>
<dbReference type="EMBL" id="QXGF01000876">
    <property type="protein sequence ID" value="KAE8934726.1"/>
    <property type="molecule type" value="Genomic_DNA"/>
</dbReference>
<dbReference type="InterPro" id="IPR004147">
    <property type="entry name" value="ABC1_dom"/>
</dbReference>
<evidence type="ECO:0000313" key="4">
    <source>
        <dbReference type="EMBL" id="KAE8992434.1"/>
    </source>
</evidence>
<dbReference type="PROSITE" id="PS50011">
    <property type="entry name" value="PROTEIN_KINASE_DOM"/>
    <property type="match status" value="1"/>
</dbReference>
<evidence type="ECO:0000313" key="18">
    <source>
        <dbReference type="Proteomes" id="UP000460718"/>
    </source>
</evidence>
<dbReference type="EMBL" id="QXGB01000831">
    <property type="protein sequence ID" value="KAE9203262.1"/>
    <property type="molecule type" value="Genomic_DNA"/>
</dbReference>
<dbReference type="Proteomes" id="UP000476176">
    <property type="component" value="Unassembled WGS sequence"/>
</dbReference>
<evidence type="ECO:0000313" key="6">
    <source>
        <dbReference type="EMBL" id="KAE9104414.1"/>
    </source>
</evidence>
<evidence type="ECO:0000259" key="2">
    <source>
        <dbReference type="PROSITE" id="PS50011"/>
    </source>
</evidence>
<accession>A0A6A3EQR1</accession>
<dbReference type="PANTHER" id="PTHR45890">
    <property type="entry name" value="AARF DOMAIN CONTAINING KINASE 2 (PREDICTED)"/>
    <property type="match status" value="1"/>
</dbReference>
<keyword evidence="13" id="KW-1185">Reference proteome</keyword>
<dbReference type="SUPFAM" id="SSF56112">
    <property type="entry name" value="Protein kinase-like (PK-like)"/>
    <property type="match status" value="1"/>
</dbReference>
<evidence type="ECO:0000313" key="5">
    <source>
        <dbReference type="EMBL" id="KAE9104053.1"/>
    </source>
</evidence>
<organism evidence="3 12">
    <name type="scientific">Phytophthora fragariae</name>
    <dbReference type="NCBI Taxonomy" id="53985"/>
    <lineage>
        <taxon>Eukaryota</taxon>
        <taxon>Sar</taxon>
        <taxon>Stramenopiles</taxon>
        <taxon>Oomycota</taxon>
        <taxon>Peronosporomycetes</taxon>
        <taxon>Peronosporales</taxon>
        <taxon>Peronosporaceae</taxon>
        <taxon>Phytophthora</taxon>
    </lineage>
</organism>